<dbReference type="InterPro" id="IPR036390">
    <property type="entry name" value="WH_DNA-bd_sf"/>
</dbReference>
<keyword evidence="1" id="KW-0805">Transcription regulation</keyword>
<evidence type="ECO:0000259" key="4">
    <source>
        <dbReference type="SMART" id="SM00418"/>
    </source>
</evidence>
<evidence type="ECO:0000256" key="1">
    <source>
        <dbReference type="ARBA" id="ARBA00023015"/>
    </source>
</evidence>
<dbReference type="InterPro" id="IPR036388">
    <property type="entry name" value="WH-like_DNA-bd_sf"/>
</dbReference>
<gene>
    <name evidence="5" type="ORF">GCM10022254_02040</name>
</gene>
<keyword evidence="2" id="KW-0238">DNA-binding</keyword>
<dbReference type="InterPro" id="IPR011991">
    <property type="entry name" value="ArsR-like_HTH"/>
</dbReference>
<dbReference type="PANTHER" id="PTHR43132">
    <property type="entry name" value="ARSENICAL RESISTANCE OPERON REPRESSOR ARSR-RELATED"/>
    <property type="match status" value="1"/>
</dbReference>
<sequence>MFREWRSDVRARISDSPSTAMLAPLLSPRTIVFDLFTLCGLTGSVDDAVENLRGRPTERLAAEVAHAGVVNALPSWIRHIAEADREWMDQLGVAIHGAHQATVAPYWPQIRARLSTERGRHGRALADFGAAHLLANLHPAVRWRPPVLEIPSSWDREFRLGGRGMVVIPSVFCRPLPTPMLDYNEGEDESPELWLFVPAADVPAASSELPTDQVADGRALATLLGRTRATVLRAVAAGPVTTGGLASRAGVSISVASQQAGVLRDAGLIATRRTGKAVLHTTTTTGDALLSGDLPRQT</sequence>
<evidence type="ECO:0000256" key="2">
    <source>
        <dbReference type="ARBA" id="ARBA00023125"/>
    </source>
</evidence>
<keyword evidence="6" id="KW-1185">Reference proteome</keyword>
<dbReference type="SUPFAM" id="SSF46785">
    <property type="entry name" value="Winged helix' DNA-binding domain"/>
    <property type="match status" value="1"/>
</dbReference>
<dbReference type="CDD" id="cd00090">
    <property type="entry name" value="HTH_ARSR"/>
    <property type="match status" value="1"/>
</dbReference>
<proteinExistence type="predicted"/>
<evidence type="ECO:0000256" key="3">
    <source>
        <dbReference type="ARBA" id="ARBA00023163"/>
    </source>
</evidence>
<keyword evidence="3" id="KW-0804">Transcription</keyword>
<feature type="domain" description="HTH arsR-type" evidence="4">
    <location>
        <begin position="218"/>
        <end position="294"/>
    </location>
</feature>
<evidence type="ECO:0000313" key="5">
    <source>
        <dbReference type="EMBL" id="GAA4223863.1"/>
    </source>
</evidence>
<organism evidence="5 6">
    <name type="scientific">Actinomadura meridiana</name>
    <dbReference type="NCBI Taxonomy" id="559626"/>
    <lineage>
        <taxon>Bacteria</taxon>
        <taxon>Bacillati</taxon>
        <taxon>Actinomycetota</taxon>
        <taxon>Actinomycetes</taxon>
        <taxon>Streptosporangiales</taxon>
        <taxon>Thermomonosporaceae</taxon>
        <taxon>Actinomadura</taxon>
    </lineage>
</organism>
<dbReference type="EMBL" id="BAABAS010000001">
    <property type="protein sequence ID" value="GAA4223863.1"/>
    <property type="molecule type" value="Genomic_DNA"/>
</dbReference>
<evidence type="ECO:0000313" key="6">
    <source>
        <dbReference type="Proteomes" id="UP001501710"/>
    </source>
</evidence>
<dbReference type="Proteomes" id="UP001501710">
    <property type="component" value="Unassembled WGS sequence"/>
</dbReference>
<accession>A0ABP8BRV7</accession>
<dbReference type="SMART" id="SM00418">
    <property type="entry name" value="HTH_ARSR"/>
    <property type="match status" value="1"/>
</dbReference>
<comment type="caution">
    <text evidence="5">The sequence shown here is derived from an EMBL/GenBank/DDBJ whole genome shotgun (WGS) entry which is preliminary data.</text>
</comment>
<dbReference type="InterPro" id="IPR051011">
    <property type="entry name" value="Metal_resp_trans_reg"/>
</dbReference>
<dbReference type="InterPro" id="IPR001845">
    <property type="entry name" value="HTH_ArsR_DNA-bd_dom"/>
</dbReference>
<protein>
    <submittedName>
        <fullName evidence="5">Winged helix-turn-helix domain-containing protein</fullName>
    </submittedName>
</protein>
<name>A0ABP8BRV7_9ACTN</name>
<reference evidence="6" key="1">
    <citation type="journal article" date="2019" name="Int. J. Syst. Evol. Microbiol.">
        <title>The Global Catalogue of Microorganisms (GCM) 10K type strain sequencing project: providing services to taxonomists for standard genome sequencing and annotation.</title>
        <authorList>
            <consortium name="The Broad Institute Genomics Platform"/>
            <consortium name="The Broad Institute Genome Sequencing Center for Infectious Disease"/>
            <person name="Wu L."/>
            <person name="Ma J."/>
        </authorList>
    </citation>
    <scope>NUCLEOTIDE SEQUENCE [LARGE SCALE GENOMIC DNA]</scope>
    <source>
        <strain evidence="6">JCM 17440</strain>
    </source>
</reference>
<dbReference type="PANTHER" id="PTHR43132:SF8">
    <property type="entry name" value="HTH-TYPE TRANSCRIPTIONAL REGULATOR KMTR"/>
    <property type="match status" value="1"/>
</dbReference>
<dbReference type="Gene3D" id="1.10.10.10">
    <property type="entry name" value="Winged helix-like DNA-binding domain superfamily/Winged helix DNA-binding domain"/>
    <property type="match status" value="1"/>
</dbReference>